<organism evidence="6">
    <name type="scientific">mine drainage metagenome</name>
    <dbReference type="NCBI Taxonomy" id="410659"/>
    <lineage>
        <taxon>unclassified sequences</taxon>
        <taxon>metagenomes</taxon>
        <taxon>ecological metagenomes</taxon>
    </lineage>
</organism>
<dbReference type="InterPro" id="IPR023576">
    <property type="entry name" value="UbiE/COQ5_MeTrFase_CS"/>
</dbReference>
<comment type="caution">
    <text evidence="6">The sequence shown here is derived from an EMBL/GenBank/DDBJ whole genome shotgun (WGS) entry which is preliminary data.</text>
</comment>
<evidence type="ECO:0000259" key="5">
    <source>
        <dbReference type="Pfam" id="PF08241"/>
    </source>
</evidence>
<dbReference type="PANTHER" id="PTHR42912">
    <property type="entry name" value="METHYLTRANSFERASE"/>
    <property type="match status" value="1"/>
</dbReference>
<reference evidence="6" key="2">
    <citation type="journal article" date="2014" name="ISME J.">
        <title>Microbial stratification in low pH oxic and suboxic macroscopic growths along an acid mine drainage.</title>
        <authorList>
            <person name="Mendez-Garcia C."/>
            <person name="Mesa V."/>
            <person name="Sprenger R.R."/>
            <person name="Richter M."/>
            <person name="Diez M.S."/>
            <person name="Solano J."/>
            <person name="Bargiela R."/>
            <person name="Golyshina O.V."/>
            <person name="Manteca A."/>
            <person name="Ramos J.L."/>
            <person name="Gallego J.R."/>
            <person name="Llorente I."/>
            <person name="Martins Dos Santos V.A."/>
            <person name="Jensen O.N."/>
            <person name="Pelaez A.I."/>
            <person name="Sanchez J."/>
            <person name="Ferrer M."/>
        </authorList>
    </citation>
    <scope>NUCLEOTIDE SEQUENCE</scope>
</reference>
<keyword evidence="3" id="KW-0949">S-adenosyl-L-methionine</keyword>
<evidence type="ECO:0000313" key="6">
    <source>
        <dbReference type="EMBL" id="EQD77068.1"/>
    </source>
</evidence>
<keyword evidence="2 6" id="KW-0808">Transferase</keyword>
<name>T1C7Z5_9ZZZZ</name>
<dbReference type="PANTHER" id="PTHR42912:SF93">
    <property type="entry name" value="N6-ADENOSINE-METHYLTRANSFERASE TMT1A"/>
    <property type="match status" value="1"/>
</dbReference>
<dbReference type="InterPro" id="IPR050508">
    <property type="entry name" value="Methyltransf_Superfamily"/>
</dbReference>
<dbReference type="Pfam" id="PF08241">
    <property type="entry name" value="Methyltransf_11"/>
    <property type="match status" value="1"/>
</dbReference>
<dbReference type="AlphaFoldDB" id="T1C7Z5"/>
<evidence type="ECO:0000256" key="1">
    <source>
        <dbReference type="ARBA" id="ARBA00022603"/>
    </source>
</evidence>
<proteinExistence type="predicted"/>
<dbReference type="GO" id="GO:0032259">
    <property type="term" value="P:methylation"/>
    <property type="evidence" value="ECO:0007669"/>
    <property type="project" value="UniProtKB-KW"/>
</dbReference>
<dbReference type="InterPro" id="IPR029063">
    <property type="entry name" value="SAM-dependent_MTases_sf"/>
</dbReference>
<keyword evidence="1 6" id="KW-0489">Methyltransferase</keyword>
<dbReference type="SUPFAM" id="SSF53335">
    <property type="entry name" value="S-adenosyl-L-methionine-dependent methyltransferases"/>
    <property type="match status" value="1"/>
</dbReference>
<feature type="domain" description="Methyltransferase type 11" evidence="5">
    <location>
        <begin position="84"/>
        <end position="181"/>
    </location>
</feature>
<dbReference type="EMBL" id="AUZY01000889">
    <property type="protein sequence ID" value="EQD77068.1"/>
    <property type="molecule type" value="Genomic_DNA"/>
</dbReference>
<evidence type="ECO:0000256" key="3">
    <source>
        <dbReference type="ARBA" id="ARBA00022691"/>
    </source>
</evidence>
<accession>T1C7Z5</accession>
<dbReference type="CDD" id="cd02440">
    <property type="entry name" value="AdoMet_MTases"/>
    <property type="match status" value="1"/>
</dbReference>
<feature type="region of interest" description="Disordered" evidence="4">
    <location>
        <begin position="1"/>
        <end position="40"/>
    </location>
</feature>
<gene>
    <name evidence="6" type="ORF">B1B_01271</name>
</gene>
<protein>
    <submittedName>
        <fullName evidence="6">Methyltransferase type 11</fullName>
        <ecNumber evidence="6">2.1.1.-</ecNumber>
    </submittedName>
</protein>
<evidence type="ECO:0000256" key="4">
    <source>
        <dbReference type="SAM" id="MobiDB-lite"/>
    </source>
</evidence>
<dbReference type="Gene3D" id="3.40.50.150">
    <property type="entry name" value="Vaccinia Virus protein VP39"/>
    <property type="match status" value="1"/>
</dbReference>
<evidence type="ECO:0000256" key="2">
    <source>
        <dbReference type="ARBA" id="ARBA00022679"/>
    </source>
</evidence>
<reference evidence="6" key="1">
    <citation type="submission" date="2013-08" db="EMBL/GenBank/DDBJ databases">
        <authorList>
            <person name="Mendez C."/>
            <person name="Richter M."/>
            <person name="Ferrer M."/>
            <person name="Sanchez J."/>
        </authorList>
    </citation>
    <scope>NUCLEOTIDE SEQUENCE</scope>
</reference>
<dbReference type="InterPro" id="IPR013216">
    <property type="entry name" value="Methyltransf_11"/>
</dbReference>
<sequence length="273" mass="31181">MYDTRDRAVQGTPDGQSRTIRHEKHPRDNKPDQQSESSRNFVSESRFGFWFLGTQTWEQHVVEAALDDLARLIETPRAAYPVVLDAGCGQGKAFRVLSEKFKPRQLIGVDADAHGLKYAHRTALSGKLPVTLVQGDCASLPLPEAYADLVFCHQTFHHLVHQQRSLAEFYRVLKPGGVLLFAESTRAYINTWLIRFLFRHPMEVQKSAHEYLEMIRQKGFVLDQHGVLLPYLWWSRPTLQGVLELLKLRRVPPPTVRDETLVYLAAVKPGSML</sequence>
<dbReference type="GO" id="GO:0008757">
    <property type="term" value="F:S-adenosylmethionine-dependent methyltransferase activity"/>
    <property type="evidence" value="ECO:0007669"/>
    <property type="project" value="InterPro"/>
</dbReference>
<dbReference type="EC" id="2.1.1.-" evidence="6"/>
<dbReference type="PROSITE" id="PS01184">
    <property type="entry name" value="UBIE_2"/>
    <property type="match status" value="1"/>
</dbReference>